<name>A0A0A8Y2X4_ARUDO</name>
<evidence type="ECO:0000313" key="1">
    <source>
        <dbReference type="EMBL" id="JAD20591.1"/>
    </source>
</evidence>
<dbReference type="AlphaFoldDB" id="A0A0A8Y2X4"/>
<reference evidence="1" key="2">
    <citation type="journal article" date="2015" name="Data Brief">
        <title>Shoot transcriptome of the giant reed, Arundo donax.</title>
        <authorList>
            <person name="Barrero R.A."/>
            <person name="Guerrero F.D."/>
            <person name="Moolhuijzen P."/>
            <person name="Goolsby J.A."/>
            <person name="Tidwell J."/>
            <person name="Bellgard S.E."/>
            <person name="Bellgard M.I."/>
        </authorList>
    </citation>
    <scope>NUCLEOTIDE SEQUENCE</scope>
    <source>
        <tissue evidence="1">Shoot tissue taken approximately 20 cm above the soil surface</tissue>
    </source>
</reference>
<protein>
    <submittedName>
        <fullName evidence="1">Uncharacterized protein</fullName>
    </submittedName>
</protein>
<accession>A0A0A8Y2X4</accession>
<proteinExistence type="predicted"/>
<sequence length="27" mass="3184">MTIYLHHVSHILLPLFLKLIYTVLCSD</sequence>
<organism evidence="1">
    <name type="scientific">Arundo donax</name>
    <name type="common">Giant reed</name>
    <name type="synonym">Donax arundinaceus</name>
    <dbReference type="NCBI Taxonomy" id="35708"/>
    <lineage>
        <taxon>Eukaryota</taxon>
        <taxon>Viridiplantae</taxon>
        <taxon>Streptophyta</taxon>
        <taxon>Embryophyta</taxon>
        <taxon>Tracheophyta</taxon>
        <taxon>Spermatophyta</taxon>
        <taxon>Magnoliopsida</taxon>
        <taxon>Liliopsida</taxon>
        <taxon>Poales</taxon>
        <taxon>Poaceae</taxon>
        <taxon>PACMAD clade</taxon>
        <taxon>Arundinoideae</taxon>
        <taxon>Arundineae</taxon>
        <taxon>Arundo</taxon>
    </lineage>
</organism>
<reference evidence="1" key="1">
    <citation type="submission" date="2014-09" db="EMBL/GenBank/DDBJ databases">
        <authorList>
            <person name="Magalhaes I.L.F."/>
            <person name="Oliveira U."/>
            <person name="Santos F.R."/>
            <person name="Vidigal T.H.D.A."/>
            <person name="Brescovit A.D."/>
            <person name="Santos A.J."/>
        </authorList>
    </citation>
    <scope>NUCLEOTIDE SEQUENCE</scope>
    <source>
        <tissue evidence="1">Shoot tissue taken approximately 20 cm above the soil surface</tissue>
    </source>
</reference>
<dbReference type="EMBL" id="GBRH01277304">
    <property type="protein sequence ID" value="JAD20591.1"/>
    <property type="molecule type" value="Transcribed_RNA"/>
</dbReference>